<keyword evidence="2" id="KW-0472">Membrane</keyword>
<evidence type="ECO:0000313" key="4">
    <source>
        <dbReference type="Proteomes" id="UP000323946"/>
    </source>
</evidence>
<evidence type="ECO:0000256" key="2">
    <source>
        <dbReference type="SAM" id="Phobius"/>
    </source>
</evidence>
<proteinExistence type="predicted"/>
<keyword evidence="2" id="KW-0812">Transmembrane</keyword>
<accession>A0A5M7BYA0</accession>
<comment type="caution">
    <text evidence="3">The sequence shown here is derived from an EMBL/GenBank/DDBJ whole genome shotgun (WGS) entry which is preliminary data.</text>
</comment>
<organism evidence="3 4">
    <name type="scientific">Saccharopolyspora hirsuta</name>
    <dbReference type="NCBI Taxonomy" id="1837"/>
    <lineage>
        <taxon>Bacteria</taxon>
        <taxon>Bacillati</taxon>
        <taxon>Actinomycetota</taxon>
        <taxon>Actinomycetes</taxon>
        <taxon>Pseudonocardiales</taxon>
        <taxon>Pseudonocardiaceae</taxon>
        <taxon>Saccharopolyspora</taxon>
    </lineage>
</organism>
<feature type="region of interest" description="Disordered" evidence="1">
    <location>
        <begin position="55"/>
        <end position="92"/>
    </location>
</feature>
<feature type="transmembrane region" description="Helical" evidence="2">
    <location>
        <begin position="6"/>
        <end position="28"/>
    </location>
</feature>
<evidence type="ECO:0000313" key="3">
    <source>
        <dbReference type="EMBL" id="KAA5831295.1"/>
    </source>
</evidence>
<dbReference type="AlphaFoldDB" id="A0A5M7BYA0"/>
<reference evidence="3 4" key="1">
    <citation type="submission" date="2019-09" db="EMBL/GenBank/DDBJ databases">
        <title>Draft genome sequence of the thermophilic Saccharopolyspora hirsuta VKM Ac-666T.</title>
        <authorList>
            <person name="Lobastova T.G."/>
            <person name="Fokina V."/>
            <person name="Bragin E.Y."/>
            <person name="Shtratnikova V.Y."/>
            <person name="Starodumova I.P."/>
            <person name="Tarlachkov S.V."/>
            <person name="Donova M.V."/>
        </authorList>
    </citation>
    <scope>NUCLEOTIDE SEQUENCE [LARGE SCALE GENOMIC DNA]</scope>
    <source>
        <strain evidence="3 4">VKM Ac-666</strain>
    </source>
</reference>
<keyword evidence="4" id="KW-1185">Reference proteome</keyword>
<keyword evidence="2" id="KW-1133">Transmembrane helix</keyword>
<name>A0A5M7BYA0_SACHI</name>
<dbReference type="EMBL" id="VWPH01000009">
    <property type="protein sequence ID" value="KAA5831295.1"/>
    <property type="molecule type" value="Genomic_DNA"/>
</dbReference>
<dbReference type="Proteomes" id="UP000323946">
    <property type="component" value="Unassembled WGS sequence"/>
</dbReference>
<evidence type="ECO:0000256" key="1">
    <source>
        <dbReference type="SAM" id="MobiDB-lite"/>
    </source>
</evidence>
<protein>
    <submittedName>
        <fullName evidence="3">Uncharacterized protein</fullName>
    </submittedName>
</protein>
<sequence>MSAHSVAVWSTIVLAAASLALWASLCFYSRRPQHAGGGDGALTVHYLIARVEAETSGSGRHRLHQPAADRTPTNDGTADTPHPAEADDGWTRNPAVLQRILAGLRRW</sequence>
<dbReference type="OrthoDB" id="3693608at2"/>
<gene>
    <name evidence="3" type="ORF">F1721_21405</name>
</gene>